<feature type="region of interest" description="Disordered" evidence="1">
    <location>
        <begin position="1"/>
        <end position="25"/>
    </location>
</feature>
<protein>
    <submittedName>
        <fullName evidence="2">Uncharacterized protein</fullName>
    </submittedName>
</protein>
<dbReference type="AlphaFoldDB" id="A0A2P5ALV5"/>
<feature type="compositionally biased region" description="Basic and acidic residues" evidence="1">
    <location>
        <begin position="10"/>
        <end position="25"/>
    </location>
</feature>
<dbReference type="EMBL" id="JXTB01000525">
    <property type="protein sequence ID" value="PON37548.1"/>
    <property type="molecule type" value="Genomic_DNA"/>
</dbReference>
<proteinExistence type="predicted"/>
<accession>A0A2P5ALV5</accession>
<feature type="non-terminal residue" evidence="2">
    <location>
        <position position="1"/>
    </location>
</feature>
<comment type="caution">
    <text evidence="2">The sequence shown here is derived from an EMBL/GenBank/DDBJ whole genome shotgun (WGS) entry which is preliminary data.</text>
</comment>
<reference evidence="3" key="1">
    <citation type="submission" date="2016-06" db="EMBL/GenBank/DDBJ databases">
        <title>Parallel loss of symbiosis genes in relatives of nitrogen-fixing non-legume Parasponia.</title>
        <authorList>
            <person name="Van Velzen R."/>
            <person name="Holmer R."/>
            <person name="Bu F."/>
            <person name="Rutten L."/>
            <person name="Van Zeijl A."/>
            <person name="Liu W."/>
            <person name="Santuari L."/>
            <person name="Cao Q."/>
            <person name="Sharma T."/>
            <person name="Shen D."/>
            <person name="Roswanjaya Y."/>
            <person name="Wardhani T."/>
            <person name="Kalhor M.S."/>
            <person name="Jansen J."/>
            <person name="Van den Hoogen J."/>
            <person name="Gungor B."/>
            <person name="Hartog M."/>
            <person name="Hontelez J."/>
            <person name="Verver J."/>
            <person name="Yang W.-C."/>
            <person name="Schijlen E."/>
            <person name="Repin R."/>
            <person name="Schilthuizen M."/>
            <person name="Schranz E."/>
            <person name="Heidstra R."/>
            <person name="Miyata K."/>
            <person name="Fedorova E."/>
            <person name="Kohlen W."/>
            <person name="Bisseling T."/>
            <person name="Smit S."/>
            <person name="Geurts R."/>
        </authorList>
    </citation>
    <scope>NUCLEOTIDE SEQUENCE [LARGE SCALE GENOMIC DNA]</scope>
    <source>
        <strain evidence="3">cv. WU1-14</strain>
    </source>
</reference>
<keyword evidence="3" id="KW-1185">Reference proteome</keyword>
<sequence length="54" mass="6170">ESMTLTTPAREIDRERERGSDSLQREQVHMRATDCPLAIGHTPFCPVEFWSLAP</sequence>
<evidence type="ECO:0000313" key="2">
    <source>
        <dbReference type="EMBL" id="PON37548.1"/>
    </source>
</evidence>
<organism evidence="2 3">
    <name type="scientific">Parasponia andersonii</name>
    <name type="common">Sponia andersonii</name>
    <dbReference type="NCBI Taxonomy" id="3476"/>
    <lineage>
        <taxon>Eukaryota</taxon>
        <taxon>Viridiplantae</taxon>
        <taxon>Streptophyta</taxon>
        <taxon>Embryophyta</taxon>
        <taxon>Tracheophyta</taxon>
        <taxon>Spermatophyta</taxon>
        <taxon>Magnoliopsida</taxon>
        <taxon>eudicotyledons</taxon>
        <taxon>Gunneridae</taxon>
        <taxon>Pentapetalae</taxon>
        <taxon>rosids</taxon>
        <taxon>fabids</taxon>
        <taxon>Rosales</taxon>
        <taxon>Cannabaceae</taxon>
        <taxon>Parasponia</taxon>
    </lineage>
</organism>
<name>A0A2P5ALV5_PARAD</name>
<evidence type="ECO:0000313" key="3">
    <source>
        <dbReference type="Proteomes" id="UP000237105"/>
    </source>
</evidence>
<gene>
    <name evidence="2" type="ORF">PanWU01x14_319200</name>
</gene>
<evidence type="ECO:0000256" key="1">
    <source>
        <dbReference type="SAM" id="MobiDB-lite"/>
    </source>
</evidence>
<dbReference type="Proteomes" id="UP000237105">
    <property type="component" value="Unassembled WGS sequence"/>
</dbReference>